<dbReference type="HOGENOM" id="CLU_1915291_0_0_6"/>
<proteinExistence type="predicted"/>
<dbReference type="Proteomes" id="UP000004986">
    <property type="component" value="Unassembled WGS sequence"/>
</dbReference>
<organism evidence="1 2">
    <name type="scientific">Pseudomonas syringae pv. pisi str. 1704B</name>
    <dbReference type="NCBI Taxonomy" id="629263"/>
    <lineage>
        <taxon>Bacteria</taxon>
        <taxon>Pseudomonadati</taxon>
        <taxon>Pseudomonadota</taxon>
        <taxon>Gammaproteobacteria</taxon>
        <taxon>Pseudomonadales</taxon>
        <taxon>Pseudomonadaceae</taxon>
        <taxon>Pseudomonas</taxon>
        <taxon>Pseudomonas syringae</taxon>
    </lineage>
</organism>
<sequence length="132" mass="15023">MFRIDSNKTTVVKLTQKVWCVKARFDSRPFEIMLARRQQLIALQFEREGLGCNLNYTRVKIEHKTDVSLQSAFKAQITSRALHRFNHECTTTAPHSACNVSGDLGTIDISDHVLAPVLNVKFYSAQEKVNKT</sequence>
<dbReference type="AlphaFoldDB" id="F3G2J6"/>
<accession>F3G2J6</accession>
<reference evidence="1 2" key="1">
    <citation type="journal article" date="2011" name="PLoS Pathog.">
        <title>Dynamic evolution of pathogenicity revealed by sequencing and comparative genomics of 19 Pseudomonas syringae isolates.</title>
        <authorList>
            <person name="Baltrus D.A."/>
            <person name="Nishimura M.T."/>
            <person name="Romanchuk A."/>
            <person name="Chang J.H."/>
            <person name="Mukhtar M.S."/>
            <person name="Cherkis K."/>
            <person name="Roach J."/>
            <person name="Grant S.R."/>
            <person name="Jones C.D."/>
            <person name="Dangl J.L."/>
        </authorList>
    </citation>
    <scope>NUCLEOTIDE SEQUENCE [LARGE SCALE GENOMIC DNA]</scope>
    <source>
        <strain evidence="1 2">1704B</strain>
    </source>
</reference>
<name>F3G2J6_PSESJ</name>
<dbReference type="EMBL" id="AEAI01000099">
    <property type="protein sequence ID" value="EGH41296.1"/>
    <property type="molecule type" value="Genomic_DNA"/>
</dbReference>
<dbReference type="BioCyc" id="PSYR629263:G11X0-403-MONOMER"/>
<gene>
    <name evidence="1" type="ORF">PSYPI_02252</name>
</gene>
<evidence type="ECO:0000313" key="1">
    <source>
        <dbReference type="EMBL" id="EGH41296.1"/>
    </source>
</evidence>
<evidence type="ECO:0000313" key="2">
    <source>
        <dbReference type="Proteomes" id="UP000004986"/>
    </source>
</evidence>
<protein>
    <submittedName>
        <fullName evidence="1">Uncharacterized protein</fullName>
    </submittedName>
</protein>
<keyword evidence="2" id="KW-1185">Reference proteome</keyword>
<comment type="caution">
    <text evidence="1">The sequence shown here is derived from an EMBL/GenBank/DDBJ whole genome shotgun (WGS) entry which is preliminary data.</text>
</comment>